<dbReference type="NCBIfam" id="TIGR01032">
    <property type="entry name" value="rplT_bact"/>
    <property type="match status" value="1"/>
</dbReference>
<reference evidence="8" key="1">
    <citation type="submission" date="2017-09" db="EMBL/GenBank/DDBJ databases">
        <title>Depth-based differentiation of microbial function through sediment-hosted aquifers and enrichment of novel symbionts in the deep terrestrial subsurface.</title>
        <authorList>
            <person name="Probst A.J."/>
            <person name="Ladd B."/>
            <person name="Jarett J.K."/>
            <person name="Geller-Mcgrath D.E."/>
            <person name="Sieber C.M.K."/>
            <person name="Emerson J.B."/>
            <person name="Anantharaman K."/>
            <person name="Thomas B.C."/>
            <person name="Malmstrom R."/>
            <person name="Stieglmeier M."/>
            <person name="Klingl A."/>
            <person name="Woyke T."/>
            <person name="Ryan C.M."/>
            <person name="Banfield J.F."/>
        </authorList>
    </citation>
    <scope>NUCLEOTIDE SEQUENCE [LARGE SCALE GENOMIC DNA]</scope>
</reference>
<dbReference type="InterPro" id="IPR005813">
    <property type="entry name" value="Ribosomal_bL20"/>
</dbReference>
<dbReference type="SUPFAM" id="SSF74731">
    <property type="entry name" value="Ribosomal protein L20"/>
    <property type="match status" value="1"/>
</dbReference>
<name>A0A2M7Q8R1_9BACT</name>
<evidence type="ECO:0000256" key="4">
    <source>
        <dbReference type="ARBA" id="ARBA00035172"/>
    </source>
</evidence>
<dbReference type="PANTHER" id="PTHR10986">
    <property type="entry name" value="39S RIBOSOMAL PROTEIN L20"/>
    <property type="match status" value="1"/>
</dbReference>
<keyword evidence="2 5" id="KW-0689">Ribosomal protein</keyword>
<comment type="caution">
    <text evidence="7">The sequence shown here is derived from an EMBL/GenBank/DDBJ whole genome shotgun (WGS) entry which is preliminary data.</text>
</comment>
<dbReference type="PRINTS" id="PR00062">
    <property type="entry name" value="RIBOSOMALL20"/>
</dbReference>
<gene>
    <name evidence="5" type="primary">rplT</name>
    <name evidence="7" type="ORF">COY93_04985</name>
</gene>
<protein>
    <recommendedName>
        <fullName evidence="4 5">Large ribosomal subunit protein bL20</fullName>
    </recommendedName>
</protein>
<dbReference type="Proteomes" id="UP000230973">
    <property type="component" value="Unassembled WGS sequence"/>
</dbReference>
<dbReference type="HAMAP" id="MF_00382">
    <property type="entry name" value="Ribosomal_bL20"/>
    <property type="match status" value="1"/>
</dbReference>
<evidence type="ECO:0000256" key="2">
    <source>
        <dbReference type="ARBA" id="ARBA00022980"/>
    </source>
</evidence>
<sequence>MPRIKRGTIHLKRRKAILKKTKGFMWGRKSKLKLAQTAAVKAGVYAYRDRRNKKRVMRRLWQIKLNAAARLHGLSYSRLIDALKKAGVTLDRKVMSKIAVDRPNTFKAIVDAVKK</sequence>
<dbReference type="EMBL" id="PFLC01000067">
    <property type="protein sequence ID" value="PIY61621.1"/>
    <property type="molecule type" value="Genomic_DNA"/>
</dbReference>
<evidence type="ECO:0000256" key="5">
    <source>
        <dbReference type="HAMAP-Rule" id="MF_00382"/>
    </source>
</evidence>
<dbReference type="GO" id="GO:0006412">
    <property type="term" value="P:translation"/>
    <property type="evidence" value="ECO:0007669"/>
    <property type="project" value="InterPro"/>
</dbReference>
<comment type="function">
    <text evidence="5 6">Binds directly to 23S ribosomal RNA and is necessary for the in vitro assembly process of the 50S ribosomal subunit. It is not involved in the protein synthesizing functions of that subunit.</text>
</comment>
<dbReference type="Pfam" id="PF00453">
    <property type="entry name" value="Ribosomal_L20"/>
    <property type="match status" value="1"/>
</dbReference>
<dbReference type="InterPro" id="IPR035566">
    <property type="entry name" value="Ribosomal_protein_bL20_C"/>
</dbReference>
<organism evidence="7 8">
    <name type="scientific">Candidatus Uhrbacteria bacterium CG_4_10_14_0_8_um_filter_58_22</name>
    <dbReference type="NCBI Taxonomy" id="1975029"/>
    <lineage>
        <taxon>Bacteria</taxon>
        <taxon>Candidatus Uhriibacteriota</taxon>
    </lineage>
</organism>
<proteinExistence type="inferred from homology"/>
<dbReference type="GO" id="GO:0019843">
    <property type="term" value="F:rRNA binding"/>
    <property type="evidence" value="ECO:0007669"/>
    <property type="project" value="UniProtKB-UniRule"/>
</dbReference>
<dbReference type="GO" id="GO:1990904">
    <property type="term" value="C:ribonucleoprotein complex"/>
    <property type="evidence" value="ECO:0007669"/>
    <property type="project" value="UniProtKB-KW"/>
</dbReference>
<keyword evidence="3 5" id="KW-0687">Ribonucleoprotein</keyword>
<dbReference type="GO" id="GO:0005840">
    <property type="term" value="C:ribosome"/>
    <property type="evidence" value="ECO:0007669"/>
    <property type="project" value="UniProtKB-KW"/>
</dbReference>
<dbReference type="GO" id="GO:0000027">
    <property type="term" value="P:ribosomal large subunit assembly"/>
    <property type="evidence" value="ECO:0007669"/>
    <property type="project" value="UniProtKB-UniRule"/>
</dbReference>
<dbReference type="CDD" id="cd07026">
    <property type="entry name" value="Ribosomal_L20"/>
    <property type="match status" value="1"/>
</dbReference>
<dbReference type="AlphaFoldDB" id="A0A2M7Q8R1"/>
<dbReference type="FunFam" id="1.10.1900.20:FF:000001">
    <property type="entry name" value="50S ribosomal protein L20"/>
    <property type="match status" value="1"/>
</dbReference>
<comment type="similarity">
    <text evidence="1 5 6">Belongs to the bacterial ribosomal protein bL20 family.</text>
</comment>
<evidence type="ECO:0000313" key="7">
    <source>
        <dbReference type="EMBL" id="PIY61621.1"/>
    </source>
</evidence>
<keyword evidence="5 6" id="KW-0694">RNA-binding</keyword>
<evidence type="ECO:0000256" key="6">
    <source>
        <dbReference type="RuleBase" id="RU000560"/>
    </source>
</evidence>
<evidence type="ECO:0000256" key="3">
    <source>
        <dbReference type="ARBA" id="ARBA00023274"/>
    </source>
</evidence>
<keyword evidence="5 6" id="KW-0699">rRNA-binding</keyword>
<dbReference type="Gene3D" id="6.10.160.10">
    <property type="match status" value="1"/>
</dbReference>
<evidence type="ECO:0000256" key="1">
    <source>
        <dbReference type="ARBA" id="ARBA00007698"/>
    </source>
</evidence>
<dbReference type="Gene3D" id="1.10.1900.20">
    <property type="entry name" value="Ribosomal protein L20"/>
    <property type="match status" value="1"/>
</dbReference>
<accession>A0A2M7Q8R1</accession>
<evidence type="ECO:0000313" key="8">
    <source>
        <dbReference type="Proteomes" id="UP000230973"/>
    </source>
</evidence>
<dbReference type="GO" id="GO:0003735">
    <property type="term" value="F:structural constituent of ribosome"/>
    <property type="evidence" value="ECO:0007669"/>
    <property type="project" value="InterPro"/>
</dbReference>